<feature type="domain" description="NADH:quinone oxidoreductase/Mrp antiporter transmembrane" evidence="9">
    <location>
        <begin position="151"/>
        <end position="445"/>
    </location>
</feature>
<feature type="transmembrane region" description="Helical" evidence="8">
    <location>
        <begin position="229"/>
        <end position="254"/>
    </location>
</feature>
<accession>A0AAU9E1U0</accession>
<keyword evidence="11" id="KW-1185">Reference proteome</keyword>
<feature type="transmembrane region" description="Helical" evidence="8">
    <location>
        <begin position="298"/>
        <end position="318"/>
    </location>
</feature>
<feature type="transmembrane region" description="Helical" evidence="8">
    <location>
        <begin position="185"/>
        <end position="206"/>
    </location>
</feature>
<keyword evidence="4 7" id="KW-0812">Transmembrane</keyword>
<dbReference type="PANTHER" id="PTHR42703">
    <property type="entry name" value="NADH DEHYDROGENASE"/>
    <property type="match status" value="1"/>
</dbReference>
<sequence>MKLISLTLLNVTSSSISKINTLELIPLLTIMILMMGAFIVPILKNKKNVYKISLAIFSLVFIMNLVNLVNVINNGIFMFTIGHFSAPFGIVFRIDYIESIIGLLFSFVMLMIVWYSMYSLEKEIKVKRVSFFYTLNLLLLASLLGIIYTYDIFNGFVFLEVSTLAACGIIIAKDKKTNIKAALKYLILSTLGSGLVLMGIAFLYSITGHLSMEFIHDELVKSAASNQNIILISLILFTVGLGIKGAMFPLHIWLPDAHSSAPSPSSAILSALVIKAPIIFMIKIFYMVYGKNIIQGTVILNILLIFGSLGMIMGSVFARRQKELKRMIAYSSVAQMGYIFFGIGLGNELGLLMAVYHIIAHAVTKSSLFLAVGSIIEQTGFKKIDDIKGIGKEMPVTLAIFSISAFSMIGIPVLPGFISKWNLSLASIETGKLYLLAIILLSSLLNAAYYFPIIINGYFGEDNLDGKVFRSKSKPIKELMPLIILSVIMILTGFFSGKIIELIKFGSYF</sequence>
<evidence type="ECO:0000256" key="1">
    <source>
        <dbReference type="ARBA" id="ARBA00004651"/>
    </source>
</evidence>
<dbReference type="Pfam" id="PF00361">
    <property type="entry name" value="Proton_antipo_M"/>
    <property type="match status" value="1"/>
</dbReference>
<dbReference type="InterPro" id="IPR001750">
    <property type="entry name" value="ND/Mrp_TM"/>
</dbReference>
<evidence type="ECO:0000256" key="8">
    <source>
        <dbReference type="SAM" id="Phobius"/>
    </source>
</evidence>
<feature type="transmembrane region" description="Helical" evidence="8">
    <location>
        <begin position="156"/>
        <end position="173"/>
    </location>
</feature>
<evidence type="ECO:0000313" key="10">
    <source>
        <dbReference type="EMBL" id="BEP28346.1"/>
    </source>
</evidence>
<dbReference type="InterPro" id="IPR050586">
    <property type="entry name" value="CPA3_Na-H_Antiporter_D"/>
</dbReference>
<dbReference type="EMBL" id="AP028654">
    <property type="protein sequence ID" value="BEP28346.1"/>
    <property type="molecule type" value="Genomic_DNA"/>
</dbReference>
<evidence type="ECO:0000313" key="11">
    <source>
        <dbReference type="Proteomes" id="UP001321786"/>
    </source>
</evidence>
<evidence type="ECO:0000256" key="3">
    <source>
        <dbReference type="ARBA" id="ARBA00022475"/>
    </source>
</evidence>
<feature type="transmembrane region" description="Helical" evidence="8">
    <location>
        <begin position="24"/>
        <end position="43"/>
    </location>
</feature>
<feature type="transmembrane region" description="Helical" evidence="8">
    <location>
        <begin position="55"/>
        <end position="79"/>
    </location>
</feature>
<feature type="transmembrane region" description="Helical" evidence="8">
    <location>
        <begin position="266"/>
        <end position="286"/>
    </location>
</feature>
<reference evidence="10 11" key="1">
    <citation type="submission" date="2023-08" db="EMBL/GenBank/DDBJ databases">
        <title>Helicovermis profunda gen. nov., sp. nov., a novel mesophilic, fermentative bacterium within the Bacillota from a deep-sea hydrothermal vent chimney.</title>
        <authorList>
            <person name="Miyazaki U."/>
            <person name="Mizutani D."/>
            <person name="Hashimoto Y."/>
            <person name="Tame A."/>
            <person name="Sawayama S."/>
            <person name="Miyazaki J."/>
            <person name="Takai K."/>
            <person name="Nakagawa S."/>
        </authorList>
    </citation>
    <scope>NUCLEOTIDE SEQUENCE [LARGE SCALE GENOMIC DNA]</scope>
    <source>
        <strain evidence="10 11">S502</strain>
    </source>
</reference>
<dbReference type="RefSeq" id="WP_338536671.1">
    <property type="nucleotide sequence ID" value="NZ_AP028654.1"/>
</dbReference>
<evidence type="ECO:0000256" key="6">
    <source>
        <dbReference type="ARBA" id="ARBA00023136"/>
    </source>
</evidence>
<comment type="similarity">
    <text evidence="2">Belongs to the CPA3 antiporters (TC 2.A.63) subunit D family.</text>
</comment>
<dbReference type="AlphaFoldDB" id="A0AAU9E1U0"/>
<feature type="transmembrane region" description="Helical" evidence="8">
    <location>
        <begin position="99"/>
        <end position="118"/>
    </location>
</feature>
<feature type="transmembrane region" description="Helical" evidence="8">
    <location>
        <begin position="479"/>
        <end position="500"/>
    </location>
</feature>
<evidence type="ECO:0000256" key="5">
    <source>
        <dbReference type="ARBA" id="ARBA00022989"/>
    </source>
</evidence>
<dbReference type="KEGG" id="hprf:HLPR_06770"/>
<feature type="transmembrane region" description="Helical" evidence="8">
    <location>
        <begin position="396"/>
        <end position="418"/>
    </location>
</feature>
<evidence type="ECO:0000256" key="2">
    <source>
        <dbReference type="ARBA" id="ARBA00005346"/>
    </source>
</evidence>
<feature type="transmembrane region" description="Helical" evidence="8">
    <location>
        <begin position="351"/>
        <end position="376"/>
    </location>
</feature>
<dbReference type="Proteomes" id="UP001321786">
    <property type="component" value="Chromosome"/>
</dbReference>
<gene>
    <name evidence="10" type="ORF">HLPR_06770</name>
</gene>
<dbReference type="PANTHER" id="PTHR42703:SF1">
    <property type="entry name" value="NA(+)_H(+) ANTIPORTER SUBUNIT D1"/>
    <property type="match status" value="1"/>
</dbReference>
<organism evidence="10 11">
    <name type="scientific">Helicovermis profundi</name>
    <dbReference type="NCBI Taxonomy" id="3065157"/>
    <lineage>
        <taxon>Bacteria</taxon>
        <taxon>Bacillati</taxon>
        <taxon>Bacillota</taxon>
        <taxon>Clostridia</taxon>
        <taxon>Helicovermis</taxon>
    </lineage>
</organism>
<evidence type="ECO:0000256" key="4">
    <source>
        <dbReference type="ARBA" id="ARBA00022692"/>
    </source>
</evidence>
<name>A0AAU9E1U0_9FIRM</name>
<keyword evidence="6 8" id="KW-0472">Membrane</keyword>
<dbReference type="PRINTS" id="PR01434">
    <property type="entry name" value="NADHDHGNASE5"/>
</dbReference>
<keyword evidence="3" id="KW-1003">Cell membrane</keyword>
<keyword evidence="5 8" id="KW-1133">Transmembrane helix</keyword>
<protein>
    <submittedName>
        <fullName evidence="10">Monovalent cation/H+ antiporter subunit D family protein</fullName>
    </submittedName>
</protein>
<feature type="transmembrane region" description="Helical" evidence="8">
    <location>
        <begin position="433"/>
        <end position="459"/>
    </location>
</feature>
<feature type="transmembrane region" description="Helical" evidence="8">
    <location>
        <begin position="327"/>
        <end position="345"/>
    </location>
</feature>
<feature type="transmembrane region" description="Helical" evidence="8">
    <location>
        <begin position="130"/>
        <end position="150"/>
    </location>
</feature>
<comment type="subcellular location">
    <subcellularLocation>
        <location evidence="1">Cell membrane</location>
        <topology evidence="1">Multi-pass membrane protein</topology>
    </subcellularLocation>
    <subcellularLocation>
        <location evidence="7">Membrane</location>
        <topology evidence="7">Multi-pass membrane protein</topology>
    </subcellularLocation>
</comment>
<proteinExistence type="inferred from homology"/>
<evidence type="ECO:0000256" key="7">
    <source>
        <dbReference type="RuleBase" id="RU000320"/>
    </source>
</evidence>
<dbReference type="GO" id="GO:0005886">
    <property type="term" value="C:plasma membrane"/>
    <property type="evidence" value="ECO:0007669"/>
    <property type="project" value="UniProtKB-SubCell"/>
</dbReference>
<evidence type="ECO:0000259" key="9">
    <source>
        <dbReference type="Pfam" id="PF00361"/>
    </source>
</evidence>